<dbReference type="GO" id="GO:0016787">
    <property type="term" value="F:hydrolase activity"/>
    <property type="evidence" value="ECO:0007669"/>
    <property type="project" value="UniProtKB-KW"/>
</dbReference>
<evidence type="ECO:0000256" key="3">
    <source>
        <dbReference type="ARBA" id="ARBA00022801"/>
    </source>
</evidence>
<dbReference type="PANTHER" id="PTHR43248">
    <property type="entry name" value="2-SUCCINYL-6-HYDROXY-2,4-CYCLOHEXADIENE-1-CARBOXYLATE SYNTHASE"/>
    <property type="match status" value="1"/>
</dbReference>
<keyword evidence="3 6" id="KW-0378">Hydrolase</keyword>
<sequence>MAPRARSRTASRTRGSAGFATVLALALAATVPTADVQALPTARQVPRAKAAGVSYEPRLAPYYRQHLDWHTCGKPAARPTGSTSAGAAAGAGSRMAREHGFACATVRVPLDYADPGGAEVPLAVARKPASGPGERLGSLLLNPGGPGGSAVDFLTGYAGEHYPEAVRARYDLVGVDPRGVGHSAPVRCLDGPAMDRWAATDLTPDDAAEAAALRRSFHAFADACRSRTGKLLGHVSTAEAARDLDIVRAVLGERRLDYVGASYGTYLGATYAELFPHRVGRMVLDGAMDPSIDSRRLNLDQTAGFETAFRAFLRDCARREDCPLPAAGPAANRALAAFLAALDRAPLRTDDGARRLSEAQATTGIIAALYTEAAWPALRRALGEASGKDKDGTTLLSMSDAYYERDADGHYAPLMAANAAVNCLDAPPAFTGPAAVRAALPAFEKASPVFGRALAWTALNCADWPHPATGTPHRVTAAGAPPIVVVGTTRDPATPYRWARSLAAQLTSGHLLTYEGDGHTAYNRGSTCIDTTLTTYLLTGTPPAPRTTCH</sequence>
<dbReference type="RefSeq" id="WP_311677349.1">
    <property type="nucleotide sequence ID" value="NZ_JAVRER010000033.1"/>
</dbReference>
<dbReference type="InterPro" id="IPR051601">
    <property type="entry name" value="Serine_prot/Carboxylest_S33"/>
</dbReference>
<dbReference type="AlphaFoldDB" id="A0ABD5E8R5"/>
<dbReference type="Proteomes" id="UP001183607">
    <property type="component" value="Unassembled WGS sequence"/>
</dbReference>
<reference evidence="7" key="1">
    <citation type="submission" date="2023-07" db="EMBL/GenBank/DDBJ databases">
        <title>30 novel species of actinomycetes from the DSMZ collection.</title>
        <authorList>
            <person name="Nouioui I."/>
        </authorList>
    </citation>
    <scope>NUCLEOTIDE SEQUENCE [LARGE SCALE GENOMIC DNA]</scope>
    <source>
        <strain evidence="7">DSM 41982</strain>
    </source>
</reference>
<evidence type="ECO:0000256" key="1">
    <source>
        <dbReference type="ARBA" id="ARBA00010088"/>
    </source>
</evidence>
<dbReference type="EMBL" id="JAVRER010000033">
    <property type="protein sequence ID" value="MDT0417811.1"/>
    <property type="molecule type" value="Genomic_DNA"/>
</dbReference>
<comment type="caution">
    <text evidence="6">The sequence shown here is derived from an EMBL/GenBank/DDBJ whole genome shotgun (WGS) entry which is preliminary data.</text>
</comment>
<dbReference type="Gene3D" id="3.40.50.1820">
    <property type="entry name" value="alpha/beta hydrolase"/>
    <property type="match status" value="1"/>
</dbReference>
<dbReference type="PANTHER" id="PTHR43248:SF29">
    <property type="entry name" value="TRIPEPTIDYL AMINOPEPTIDASE"/>
    <property type="match status" value="1"/>
</dbReference>
<gene>
    <name evidence="6" type="ORF">RM574_20210</name>
</gene>
<evidence type="ECO:0000313" key="7">
    <source>
        <dbReference type="Proteomes" id="UP001183607"/>
    </source>
</evidence>
<dbReference type="InterPro" id="IPR013595">
    <property type="entry name" value="Pept_S33_TAP-like_C"/>
</dbReference>
<keyword evidence="2 4" id="KW-0732">Signal</keyword>
<name>A0ABD5E8R5_9ACTN</name>
<evidence type="ECO:0000313" key="6">
    <source>
        <dbReference type="EMBL" id="MDT0417811.1"/>
    </source>
</evidence>
<feature type="domain" description="Peptidase S33 tripeptidyl aminopeptidase-like C-terminal" evidence="5">
    <location>
        <begin position="447"/>
        <end position="549"/>
    </location>
</feature>
<organism evidence="6 7">
    <name type="scientific">Streptomyces evansiae</name>
    <dbReference type="NCBI Taxonomy" id="3075535"/>
    <lineage>
        <taxon>Bacteria</taxon>
        <taxon>Bacillati</taxon>
        <taxon>Actinomycetota</taxon>
        <taxon>Actinomycetes</taxon>
        <taxon>Kitasatosporales</taxon>
        <taxon>Streptomycetaceae</taxon>
        <taxon>Streptomyces</taxon>
    </lineage>
</organism>
<comment type="similarity">
    <text evidence="1">Belongs to the peptidase S33 family.</text>
</comment>
<protein>
    <submittedName>
        <fullName evidence="6">Alpha/beta hydrolase</fullName>
    </submittedName>
</protein>
<dbReference type="Pfam" id="PF08386">
    <property type="entry name" value="Abhydrolase_4"/>
    <property type="match status" value="1"/>
</dbReference>
<feature type="signal peptide" evidence="4">
    <location>
        <begin position="1"/>
        <end position="34"/>
    </location>
</feature>
<evidence type="ECO:0000259" key="5">
    <source>
        <dbReference type="Pfam" id="PF08386"/>
    </source>
</evidence>
<proteinExistence type="inferred from homology"/>
<dbReference type="SUPFAM" id="SSF53474">
    <property type="entry name" value="alpha/beta-Hydrolases"/>
    <property type="match status" value="1"/>
</dbReference>
<dbReference type="InterPro" id="IPR029058">
    <property type="entry name" value="AB_hydrolase_fold"/>
</dbReference>
<feature type="chain" id="PRO_5044772611" evidence="4">
    <location>
        <begin position="35"/>
        <end position="550"/>
    </location>
</feature>
<evidence type="ECO:0000256" key="2">
    <source>
        <dbReference type="ARBA" id="ARBA00022729"/>
    </source>
</evidence>
<evidence type="ECO:0000256" key="4">
    <source>
        <dbReference type="SAM" id="SignalP"/>
    </source>
</evidence>
<accession>A0ABD5E8R5</accession>